<organism evidence="3 4">
    <name type="scientific">Phytophthora nicotianae CJ01A1</name>
    <dbReference type="NCBI Taxonomy" id="1317063"/>
    <lineage>
        <taxon>Eukaryota</taxon>
        <taxon>Sar</taxon>
        <taxon>Stramenopiles</taxon>
        <taxon>Oomycota</taxon>
        <taxon>Peronosporomycetes</taxon>
        <taxon>Peronosporales</taxon>
        <taxon>Peronosporaceae</taxon>
        <taxon>Phytophthora</taxon>
    </lineage>
</organism>
<feature type="transmembrane region" description="Helical" evidence="1">
    <location>
        <begin position="29"/>
        <end position="46"/>
    </location>
</feature>
<evidence type="ECO:0000313" key="3">
    <source>
        <dbReference type="EMBL" id="ETP16270.1"/>
    </source>
</evidence>
<dbReference type="EMBL" id="ANIX01001840">
    <property type="protein sequence ID" value="ETP16270.1"/>
    <property type="molecule type" value="Genomic_DNA"/>
</dbReference>
<keyword evidence="1" id="KW-1133">Transmembrane helix</keyword>
<accession>W2X0G8</accession>
<feature type="chain" id="PRO_5004829696" evidence="2">
    <location>
        <begin position="18"/>
        <end position="119"/>
    </location>
</feature>
<evidence type="ECO:0000313" key="4">
    <source>
        <dbReference type="Proteomes" id="UP000018958"/>
    </source>
</evidence>
<feature type="transmembrane region" description="Helical" evidence="1">
    <location>
        <begin position="95"/>
        <end position="117"/>
    </location>
</feature>
<keyword evidence="1" id="KW-0812">Transmembrane</keyword>
<keyword evidence="2" id="KW-0732">Signal</keyword>
<keyword evidence="1" id="KW-0472">Membrane</keyword>
<feature type="transmembrane region" description="Helical" evidence="1">
    <location>
        <begin position="53"/>
        <end position="71"/>
    </location>
</feature>
<evidence type="ECO:0000256" key="1">
    <source>
        <dbReference type="SAM" id="Phobius"/>
    </source>
</evidence>
<gene>
    <name evidence="3" type="ORF">F441_09106</name>
</gene>
<protein>
    <submittedName>
        <fullName evidence="3">Uncharacterized protein</fullName>
    </submittedName>
</protein>
<sequence length="119" mass="13113">MGVYLAVTLLLFMLVNLRRLMYESVEGVLGGPIGVVFAVFVADVYFEFTRDSCYWSVAVLVVGCYVVEWGSQNRVAIHSDTQCPGLPTDRGGTPITVGLLRAHLVYPSAGLATLLWWTR</sequence>
<dbReference type="Proteomes" id="UP000018958">
    <property type="component" value="Unassembled WGS sequence"/>
</dbReference>
<evidence type="ECO:0000256" key="2">
    <source>
        <dbReference type="SAM" id="SignalP"/>
    </source>
</evidence>
<name>W2X0G8_PHYNI</name>
<comment type="caution">
    <text evidence="3">The sequence shown here is derived from an EMBL/GenBank/DDBJ whole genome shotgun (WGS) entry which is preliminary data.</text>
</comment>
<dbReference type="AlphaFoldDB" id="W2X0G8"/>
<proteinExistence type="predicted"/>
<reference evidence="3 4" key="1">
    <citation type="submission" date="2013-11" db="EMBL/GenBank/DDBJ databases">
        <title>The Genome Sequence of Phytophthora parasitica CJ01A1.</title>
        <authorList>
            <consortium name="The Broad Institute Genomics Platform"/>
            <person name="Russ C."/>
            <person name="Tyler B."/>
            <person name="Panabieres F."/>
            <person name="Shan W."/>
            <person name="Tripathy S."/>
            <person name="Grunwald N."/>
            <person name="Machado M."/>
            <person name="Johnson C.S."/>
            <person name="Walker B."/>
            <person name="Young S.K."/>
            <person name="Zeng Q."/>
            <person name="Gargeya S."/>
            <person name="Fitzgerald M."/>
            <person name="Haas B."/>
            <person name="Abouelleil A."/>
            <person name="Allen A.W."/>
            <person name="Alvarado L."/>
            <person name="Arachchi H.M."/>
            <person name="Berlin A.M."/>
            <person name="Chapman S.B."/>
            <person name="Gainer-Dewar J."/>
            <person name="Goldberg J."/>
            <person name="Griggs A."/>
            <person name="Gujja S."/>
            <person name="Hansen M."/>
            <person name="Howarth C."/>
            <person name="Imamovic A."/>
            <person name="Ireland A."/>
            <person name="Larimer J."/>
            <person name="McCowan C."/>
            <person name="Murphy C."/>
            <person name="Pearson M."/>
            <person name="Poon T.W."/>
            <person name="Priest M."/>
            <person name="Roberts A."/>
            <person name="Saif S."/>
            <person name="Shea T."/>
            <person name="Sisk P."/>
            <person name="Sykes S."/>
            <person name="Wortman J."/>
            <person name="Nusbaum C."/>
            <person name="Birren B."/>
        </authorList>
    </citation>
    <scope>NUCLEOTIDE SEQUENCE [LARGE SCALE GENOMIC DNA]</scope>
    <source>
        <strain evidence="3 4">CJ01A1</strain>
    </source>
</reference>
<feature type="signal peptide" evidence="2">
    <location>
        <begin position="1"/>
        <end position="17"/>
    </location>
</feature>